<dbReference type="eggNOG" id="COG3255">
    <property type="taxonomic scope" value="Bacteria"/>
</dbReference>
<sequence>MTPTDLSSATPEQLRELPATDLVSGLLALSDQELHALLTSDNRSDVISAVFRAMPGLFRPDRAGSVTMTAHWSITERPDGGSDDWTIRIADGVCTAAPGHEGDATLTLTMGPEPFTKLMTKRGNPVMMFMTGKIKAKGDLSLAANFGSFFDTPTD</sequence>
<dbReference type="InterPro" id="IPR036527">
    <property type="entry name" value="SCP2_sterol-bd_dom_sf"/>
</dbReference>
<organism evidence="2 3">
    <name type="scientific">Intrasporangium calvum (strain ATCC 23552 / DSM 43043 / JCM 3097 / NBRC 12989 / NCIMB 10167 / NRRL B-3866 / 7 KIP)</name>
    <dbReference type="NCBI Taxonomy" id="710696"/>
    <lineage>
        <taxon>Bacteria</taxon>
        <taxon>Bacillati</taxon>
        <taxon>Actinomycetota</taxon>
        <taxon>Actinomycetes</taxon>
        <taxon>Micrococcales</taxon>
        <taxon>Intrasporangiaceae</taxon>
        <taxon>Intrasporangium</taxon>
    </lineage>
</organism>
<dbReference type="Pfam" id="PF02036">
    <property type="entry name" value="SCP2"/>
    <property type="match status" value="1"/>
</dbReference>
<reference evidence="2 3" key="1">
    <citation type="journal article" date="2010" name="Stand. Genomic Sci.">
        <title>Complete genome sequence of Intrasporangium calvum type strain (7 KIP).</title>
        <authorList>
            <person name="Del Rio T.G."/>
            <person name="Chertkov O."/>
            <person name="Yasawong M."/>
            <person name="Lucas S."/>
            <person name="Deshpande S."/>
            <person name="Cheng J.F."/>
            <person name="Detter C."/>
            <person name="Tapia R."/>
            <person name="Han C."/>
            <person name="Goodwin L."/>
            <person name="Pitluck S."/>
            <person name="Liolios K."/>
            <person name="Ivanova N."/>
            <person name="Mavromatis K."/>
            <person name="Pati A."/>
            <person name="Chen A."/>
            <person name="Palaniappan K."/>
            <person name="Land M."/>
            <person name="Hauser L."/>
            <person name="Chang Y.J."/>
            <person name="Jeffries C.D."/>
            <person name="Rohde M."/>
            <person name="Pukall R."/>
            <person name="Sikorski J."/>
            <person name="Goker M."/>
            <person name="Woyke T."/>
            <person name="Bristow J."/>
            <person name="Eisen J.A."/>
            <person name="Markowitz V."/>
            <person name="Hugenholtz P."/>
            <person name="Kyrpides N.C."/>
            <person name="Klenk H.P."/>
            <person name="Lapidus A."/>
        </authorList>
    </citation>
    <scope>NUCLEOTIDE SEQUENCE [LARGE SCALE GENOMIC DNA]</scope>
    <source>
        <strain evidence="3">ATCC 23552 / DSM 43043 / JCM 3097 / NBRC 12989 / 7 KIP</strain>
    </source>
</reference>
<dbReference type="EMBL" id="CP002343">
    <property type="protein sequence ID" value="ADU47100.1"/>
    <property type="molecule type" value="Genomic_DNA"/>
</dbReference>
<protein>
    <submittedName>
        <fullName evidence="2">Sterol-binding domain protein</fullName>
    </submittedName>
</protein>
<dbReference type="RefSeq" id="WP_013491421.1">
    <property type="nucleotide sequence ID" value="NC_014830.1"/>
</dbReference>
<feature type="domain" description="SCP2" evidence="1">
    <location>
        <begin position="69"/>
        <end position="151"/>
    </location>
</feature>
<name>E6S9C4_INTC7</name>
<evidence type="ECO:0000313" key="2">
    <source>
        <dbReference type="EMBL" id="ADU47100.1"/>
    </source>
</evidence>
<dbReference type="KEGG" id="ica:Intca_0555"/>
<accession>E6S9C4</accession>
<dbReference type="Proteomes" id="UP000008914">
    <property type="component" value="Chromosome"/>
</dbReference>
<dbReference type="STRING" id="710696.Intca_0555"/>
<dbReference type="HOGENOM" id="CLU_118604_0_0_11"/>
<dbReference type="InterPro" id="IPR003033">
    <property type="entry name" value="SCP2_sterol-bd_dom"/>
</dbReference>
<dbReference type="OrthoDB" id="5243187at2"/>
<dbReference type="Gene3D" id="3.30.1050.10">
    <property type="entry name" value="SCP2 sterol-binding domain"/>
    <property type="match status" value="1"/>
</dbReference>
<keyword evidence="3" id="KW-1185">Reference proteome</keyword>
<proteinExistence type="predicted"/>
<evidence type="ECO:0000313" key="3">
    <source>
        <dbReference type="Proteomes" id="UP000008914"/>
    </source>
</evidence>
<dbReference type="SUPFAM" id="SSF55718">
    <property type="entry name" value="SCP-like"/>
    <property type="match status" value="1"/>
</dbReference>
<gene>
    <name evidence="2" type="ordered locus">Intca_0555</name>
</gene>
<evidence type="ECO:0000259" key="1">
    <source>
        <dbReference type="Pfam" id="PF02036"/>
    </source>
</evidence>
<dbReference type="AlphaFoldDB" id="E6S9C4"/>